<evidence type="ECO:0000313" key="3">
    <source>
        <dbReference type="RefSeq" id="XP_022102043.1"/>
    </source>
</evidence>
<gene>
    <name evidence="3" type="primary">LOC110985372</name>
</gene>
<dbReference type="GeneID" id="110985372"/>
<dbReference type="AlphaFoldDB" id="A0A8B7Z8Q5"/>
<feature type="signal peptide" evidence="1">
    <location>
        <begin position="1"/>
        <end position="22"/>
    </location>
</feature>
<name>A0A8B7Z8Q5_ACAPL</name>
<sequence>MNNWPSVAIATVTCLLLSPIACLPLRDVADGNDRRERLNTWLDPSDAMTNQGSKELAESAKSMLLDKPRDSGSVLDLLLALQDPNNPGDHEGFLRKQRQSKVDDYGHGMFWGKRGTWLHHDERKSGRADQQSKRAHDEYGFGLFFGKRDGADYDDFTL</sequence>
<keyword evidence="2" id="KW-1185">Reference proteome</keyword>
<feature type="chain" id="PRO_5034449676" evidence="1">
    <location>
        <begin position="23"/>
        <end position="158"/>
    </location>
</feature>
<protein>
    <submittedName>
        <fullName evidence="3">Uncharacterized protein LOC110985372</fullName>
    </submittedName>
</protein>
<reference evidence="3" key="1">
    <citation type="submission" date="2025-08" db="UniProtKB">
        <authorList>
            <consortium name="RefSeq"/>
        </authorList>
    </citation>
    <scope>IDENTIFICATION</scope>
</reference>
<evidence type="ECO:0000256" key="1">
    <source>
        <dbReference type="SAM" id="SignalP"/>
    </source>
</evidence>
<dbReference type="KEGG" id="aplc:110985372"/>
<accession>A0A8B7Z8Q5</accession>
<organism evidence="2 3">
    <name type="scientific">Acanthaster planci</name>
    <name type="common">Crown-of-thorns starfish</name>
    <dbReference type="NCBI Taxonomy" id="133434"/>
    <lineage>
        <taxon>Eukaryota</taxon>
        <taxon>Metazoa</taxon>
        <taxon>Echinodermata</taxon>
        <taxon>Eleutherozoa</taxon>
        <taxon>Asterozoa</taxon>
        <taxon>Asteroidea</taxon>
        <taxon>Valvatacea</taxon>
        <taxon>Valvatida</taxon>
        <taxon>Acanthasteridae</taxon>
        <taxon>Acanthaster</taxon>
    </lineage>
</organism>
<evidence type="ECO:0000313" key="2">
    <source>
        <dbReference type="Proteomes" id="UP000694845"/>
    </source>
</evidence>
<keyword evidence="1" id="KW-0732">Signal</keyword>
<dbReference type="Proteomes" id="UP000694845">
    <property type="component" value="Unplaced"/>
</dbReference>
<dbReference type="OrthoDB" id="10089480at2759"/>
<dbReference type="RefSeq" id="XP_022102043.1">
    <property type="nucleotide sequence ID" value="XM_022246351.1"/>
</dbReference>
<proteinExistence type="predicted"/>
<dbReference type="OMA" id="YLHGNTE"/>